<keyword evidence="1" id="KW-1133">Transmembrane helix</keyword>
<dbReference type="EMBL" id="JBEXIP010000002">
    <property type="protein sequence ID" value="MET8431775.1"/>
    <property type="molecule type" value="Genomic_DNA"/>
</dbReference>
<organism evidence="2 3">
    <name type="scientific">Streptomyces sp. 900116325</name>
    <dbReference type="NCBI Taxonomy" id="3154295"/>
    <lineage>
        <taxon>Bacteria</taxon>
        <taxon>Bacillati</taxon>
        <taxon>Actinomycetota</taxon>
        <taxon>Actinomycetes</taxon>
        <taxon>Kitasatosporales</taxon>
        <taxon>Streptomycetaceae</taxon>
        <taxon>Streptomyces</taxon>
    </lineage>
</organism>
<dbReference type="RefSeq" id="WP_356672607.1">
    <property type="nucleotide sequence ID" value="NZ_JBEXEF010000079.1"/>
</dbReference>
<keyword evidence="1" id="KW-0472">Membrane</keyword>
<name>A0ABV2U1T2_9ACTN</name>
<sequence>MPDPVDYVARLQAEREDAGREETLRRDRSRRRLKRGLAGGAAAAVLFGFAVWLVSSTSGERPADEPFAAGTMPEGLWPDEWPATTNMPFRGSHAADWATDDTGIQVPDVKAVNGIPEERVFDALNQAKDFLIATNLDPAVLHGGWPTEALNMLDAQDSSRARLIRHLRKPGTQGGDPTELFTRFDPTELRVAEDGIRVHGRMVFEAGGEPGQLRVRADYTFVYALGRAAPGAEPGPWKGAEEVTRTVVRRQLVLDLDERAAPGKLVPVEYRRLLGNHDCRSVDGFVHPYFSREAARADRPWPVVDPYDSGKDIADDRDCIVPSRT</sequence>
<keyword evidence="1" id="KW-0812">Transmembrane</keyword>
<evidence type="ECO:0000256" key="1">
    <source>
        <dbReference type="SAM" id="Phobius"/>
    </source>
</evidence>
<feature type="transmembrane region" description="Helical" evidence="1">
    <location>
        <begin position="36"/>
        <end position="54"/>
    </location>
</feature>
<proteinExistence type="predicted"/>
<comment type="caution">
    <text evidence="2">The sequence shown here is derived from an EMBL/GenBank/DDBJ whole genome shotgun (WGS) entry which is preliminary data.</text>
</comment>
<evidence type="ECO:0000313" key="2">
    <source>
        <dbReference type="EMBL" id="MET8431775.1"/>
    </source>
</evidence>
<dbReference type="Proteomes" id="UP001550044">
    <property type="component" value="Unassembled WGS sequence"/>
</dbReference>
<gene>
    <name evidence="2" type="ORF">ABZV61_03035</name>
</gene>
<evidence type="ECO:0000313" key="3">
    <source>
        <dbReference type="Proteomes" id="UP001550044"/>
    </source>
</evidence>
<protein>
    <submittedName>
        <fullName evidence="2">Uncharacterized protein</fullName>
    </submittedName>
</protein>
<accession>A0ABV2U1T2</accession>
<reference evidence="2 3" key="1">
    <citation type="submission" date="2024-06" db="EMBL/GenBank/DDBJ databases">
        <title>The Natural Products Discovery Center: Release of the First 8490 Sequenced Strains for Exploring Actinobacteria Biosynthetic Diversity.</title>
        <authorList>
            <person name="Kalkreuter E."/>
            <person name="Kautsar S.A."/>
            <person name="Yang D."/>
            <person name="Bader C.D."/>
            <person name="Teijaro C.N."/>
            <person name="Fluegel L."/>
            <person name="Davis C.M."/>
            <person name="Simpson J.R."/>
            <person name="Lauterbach L."/>
            <person name="Steele A.D."/>
            <person name="Gui C."/>
            <person name="Meng S."/>
            <person name="Li G."/>
            <person name="Viehrig K."/>
            <person name="Ye F."/>
            <person name="Su P."/>
            <person name="Kiefer A.F."/>
            <person name="Nichols A."/>
            <person name="Cepeda A.J."/>
            <person name="Yan W."/>
            <person name="Fan B."/>
            <person name="Jiang Y."/>
            <person name="Adhikari A."/>
            <person name="Zheng C.-J."/>
            <person name="Schuster L."/>
            <person name="Cowan T.M."/>
            <person name="Smanski M.J."/>
            <person name="Chevrette M.G."/>
            <person name="De Carvalho L.P.S."/>
            <person name="Shen B."/>
        </authorList>
    </citation>
    <scope>NUCLEOTIDE SEQUENCE [LARGE SCALE GENOMIC DNA]</scope>
    <source>
        <strain evidence="2 3">NPDC005137</strain>
    </source>
</reference>
<keyword evidence="3" id="KW-1185">Reference proteome</keyword>